<name>A0ABP7ZH36_9ACTN</name>
<proteinExistence type="predicted"/>
<evidence type="ECO:0000313" key="2">
    <source>
        <dbReference type="Proteomes" id="UP001500266"/>
    </source>
</evidence>
<reference evidence="2" key="1">
    <citation type="journal article" date="2019" name="Int. J. Syst. Evol. Microbiol.">
        <title>The Global Catalogue of Microorganisms (GCM) 10K type strain sequencing project: providing services to taxonomists for standard genome sequencing and annotation.</title>
        <authorList>
            <consortium name="The Broad Institute Genomics Platform"/>
            <consortium name="The Broad Institute Genome Sequencing Center for Infectious Disease"/>
            <person name="Wu L."/>
            <person name="Ma J."/>
        </authorList>
    </citation>
    <scope>NUCLEOTIDE SEQUENCE [LARGE SCALE GENOMIC DNA]</scope>
    <source>
        <strain evidence="2">JCM 17316</strain>
    </source>
</reference>
<gene>
    <name evidence="1" type="ORF">GCM10022416_59480</name>
</gene>
<dbReference type="RefSeq" id="WP_345025081.1">
    <property type="nucleotide sequence ID" value="NZ_BAABDO010000161.1"/>
</dbReference>
<accession>A0ABP7ZH36</accession>
<comment type="caution">
    <text evidence="1">The sequence shown here is derived from an EMBL/GenBank/DDBJ whole genome shotgun (WGS) entry which is preliminary data.</text>
</comment>
<dbReference type="Proteomes" id="UP001500266">
    <property type="component" value="Unassembled WGS sequence"/>
</dbReference>
<sequence>MQHFVEFVRVRVKPAAEKDFLDGRPDAIAGVRRQISGFVDAPVIAKVADEEWGDVWIYQAKEDAERADERASDIPEFMRMAELSEVISIETGWSDPEYRGERGNAESGTANQCCRRVKTPAAAETERLSARCCG</sequence>
<dbReference type="EMBL" id="BAABDO010000161">
    <property type="protein sequence ID" value="GAA4157801.1"/>
    <property type="molecule type" value="Genomic_DNA"/>
</dbReference>
<evidence type="ECO:0000313" key="1">
    <source>
        <dbReference type="EMBL" id="GAA4157801.1"/>
    </source>
</evidence>
<protein>
    <submittedName>
        <fullName evidence="1">Uncharacterized protein</fullName>
    </submittedName>
</protein>
<organism evidence="1 2">
    <name type="scientific">Actinomadura keratinilytica</name>
    <dbReference type="NCBI Taxonomy" id="547461"/>
    <lineage>
        <taxon>Bacteria</taxon>
        <taxon>Bacillati</taxon>
        <taxon>Actinomycetota</taxon>
        <taxon>Actinomycetes</taxon>
        <taxon>Streptosporangiales</taxon>
        <taxon>Thermomonosporaceae</taxon>
        <taxon>Actinomadura</taxon>
    </lineage>
</organism>
<keyword evidence="2" id="KW-1185">Reference proteome</keyword>